<evidence type="ECO:0000313" key="2">
    <source>
        <dbReference type="Proteomes" id="UP000321051"/>
    </source>
</evidence>
<comment type="caution">
    <text evidence="1">The sequence shown here is derived from an EMBL/GenBank/DDBJ whole genome shotgun (WGS) entry which is preliminary data.</text>
</comment>
<dbReference type="Gene3D" id="1.10.240.10">
    <property type="entry name" value="Tyrosyl-Transfer RNA Synthetase"/>
    <property type="match status" value="1"/>
</dbReference>
<keyword evidence="2" id="KW-1185">Reference proteome</keyword>
<protein>
    <submittedName>
        <fullName evidence="1">Uncharacterized protein</fullName>
    </submittedName>
</protein>
<dbReference type="EMBL" id="BJUN01000021">
    <property type="protein sequence ID" value="GEK59861.1"/>
    <property type="molecule type" value="Genomic_DNA"/>
</dbReference>
<name>A0A510YB23_MARHA</name>
<dbReference type="AlphaFoldDB" id="A0A510YB23"/>
<evidence type="ECO:0000313" key="1">
    <source>
        <dbReference type="EMBL" id="GEK59861.1"/>
    </source>
</evidence>
<accession>A0A510YB23</accession>
<gene>
    <name evidence="1" type="ORF">MHA01_27660</name>
</gene>
<reference evidence="1 2" key="1">
    <citation type="submission" date="2019-07" db="EMBL/GenBank/DDBJ databases">
        <title>Whole genome shotgun sequence of Marinococcus halophilus NBRC 102359.</title>
        <authorList>
            <person name="Hosoyama A."/>
            <person name="Uohara A."/>
            <person name="Ohji S."/>
            <person name="Ichikawa N."/>
        </authorList>
    </citation>
    <scope>NUCLEOTIDE SEQUENCE [LARGE SCALE GENOMIC DNA]</scope>
    <source>
        <strain evidence="1 2">NBRC 102359</strain>
    </source>
</reference>
<proteinExistence type="predicted"/>
<organism evidence="1 2">
    <name type="scientific">Marinococcus halophilus</name>
    <dbReference type="NCBI Taxonomy" id="1371"/>
    <lineage>
        <taxon>Bacteria</taxon>
        <taxon>Bacillati</taxon>
        <taxon>Bacillota</taxon>
        <taxon>Bacilli</taxon>
        <taxon>Bacillales</taxon>
        <taxon>Bacillaceae</taxon>
        <taxon>Marinococcus</taxon>
    </lineage>
</organism>
<dbReference type="Proteomes" id="UP000321051">
    <property type="component" value="Unassembled WGS sequence"/>
</dbReference>
<sequence>MFNPKTLHRHLQGAGFHVRKSDVVSGRLILKYFHLVTALPKIVISSIETGLHEESLHPEAAKIQLARTVVAMYHNEQQAE</sequence>